<dbReference type="EMBL" id="PUJX01000007">
    <property type="protein sequence ID" value="TDB53039.1"/>
    <property type="molecule type" value="Genomic_DNA"/>
</dbReference>
<comment type="caution">
    <text evidence="1">The sequence shown here is derived from an EMBL/GenBank/DDBJ whole genome shotgun (WGS) entry which is preliminary data.</text>
</comment>
<dbReference type="Proteomes" id="UP000295550">
    <property type="component" value="Unassembled WGS sequence"/>
</dbReference>
<sequence>MNTDYLRPRRVSFILERPYESCIYGPMDAKGYVYIERQEMYVAANYKDSRESICIGLYKIDICSDTVTFLNYISDMFHEIIDKEIRNDEEANRKWVEDHKNRLRDSRGHIID</sequence>
<dbReference type="AlphaFoldDB" id="A0A4R4JJ69"/>
<organism evidence="1 2">
    <name type="scientific">Photorhabdus luminescens subsp. mexicana</name>
    <dbReference type="NCBI Taxonomy" id="2100167"/>
    <lineage>
        <taxon>Bacteria</taxon>
        <taxon>Pseudomonadati</taxon>
        <taxon>Pseudomonadota</taxon>
        <taxon>Gammaproteobacteria</taxon>
        <taxon>Enterobacterales</taxon>
        <taxon>Morganellaceae</taxon>
        <taxon>Photorhabdus</taxon>
    </lineage>
</organism>
<reference evidence="1 2" key="1">
    <citation type="journal article" date="2019" name="Int. J. Syst. Evol. Microbiol.">
        <title>Photorhabdus khanii subsp. guanajuatensis subsp. nov., isolated from Heterorhabditis atacamensis, and Photorhabdus luminescens subsp. mexicana subsp. nov., isolated from Heterorhabditis mexicana entomopathogenic nematodes.</title>
        <authorList>
            <person name="Machado R.A.R."/>
            <person name="Bruno P."/>
            <person name="Arce C.C.M."/>
            <person name="Liechti N."/>
            <person name="Kohler A."/>
            <person name="Bernal J."/>
            <person name="Bruggmann R."/>
            <person name="Turlings T.C.J."/>
        </authorList>
    </citation>
    <scope>NUCLEOTIDE SEQUENCE [LARGE SCALE GENOMIC DNA]</scope>
    <source>
        <strain evidence="1 2">MEX47-22</strain>
    </source>
</reference>
<gene>
    <name evidence="1" type="ORF">C5468_08915</name>
</gene>
<protein>
    <submittedName>
        <fullName evidence="1">Uncharacterized protein</fullName>
    </submittedName>
</protein>
<name>A0A4R4JJ69_PHOLU</name>
<accession>A0A4R4JJ69</accession>
<evidence type="ECO:0000313" key="1">
    <source>
        <dbReference type="EMBL" id="TDB53039.1"/>
    </source>
</evidence>
<proteinExistence type="predicted"/>
<evidence type="ECO:0000313" key="2">
    <source>
        <dbReference type="Proteomes" id="UP000295550"/>
    </source>
</evidence>
<dbReference type="RefSeq" id="WP_132344983.1">
    <property type="nucleotide sequence ID" value="NZ_CAWOLF010000007.1"/>
</dbReference>